<reference evidence="2 3" key="1">
    <citation type="submission" date="2018-06" db="EMBL/GenBank/DDBJ databases">
        <title>Genome Sequence of the Brown Rot Fungal Pathogen Monilinia fructigena.</title>
        <authorList>
            <person name="Landi L."/>
            <person name="De Miccolis Angelini R.M."/>
            <person name="Pollastro S."/>
            <person name="Abate D."/>
            <person name="Faretra F."/>
            <person name="Romanazzi G."/>
        </authorList>
    </citation>
    <scope>NUCLEOTIDE SEQUENCE [LARGE SCALE GENOMIC DNA]</scope>
    <source>
        <strain evidence="2 3">Mfrg269</strain>
    </source>
</reference>
<dbReference type="EMBL" id="QKRW01000005">
    <property type="protein sequence ID" value="RAL66954.1"/>
    <property type="molecule type" value="Genomic_DNA"/>
</dbReference>
<sequence length="87" mass="9185">MDVGMASLTMAVQKPVPTFTPGATPKAHSSTNSKSLSLSEEYDLKLLANTEHLRSTTSSIAPSRTPSAANPFIFASASQWTPIVPPL</sequence>
<keyword evidence="3" id="KW-1185">Reference proteome</keyword>
<evidence type="ECO:0000313" key="2">
    <source>
        <dbReference type="EMBL" id="RAL66954.1"/>
    </source>
</evidence>
<gene>
    <name evidence="2" type="ORF">DID88_007736</name>
</gene>
<evidence type="ECO:0000256" key="1">
    <source>
        <dbReference type="SAM" id="MobiDB-lite"/>
    </source>
</evidence>
<dbReference type="AlphaFoldDB" id="A0A395J4A8"/>
<dbReference type="OrthoDB" id="3898179at2759"/>
<protein>
    <submittedName>
        <fullName evidence="2">Uncharacterized protein</fullName>
    </submittedName>
</protein>
<comment type="caution">
    <text evidence="2">The sequence shown here is derived from an EMBL/GenBank/DDBJ whole genome shotgun (WGS) entry which is preliminary data.</text>
</comment>
<name>A0A395J4A8_9HELO</name>
<proteinExistence type="predicted"/>
<feature type="region of interest" description="Disordered" evidence="1">
    <location>
        <begin position="14"/>
        <end position="35"/>
    </location>
</feature>
<accession>A0A395J4A8</accession>
<evidence type="ECO:0000313" key="3">
    <source>
        <dbReference type="Proteomes" id="UP000249056"/>
    </source>
</evidence>
<dbReference type="Proteomes" id="UP000249056">
    <property type="component" value="Unassembled WGS sequence"/>
</dbReference>
<organism evidence="2 3">
    <name type="scientific">Monilinia fructigena</name>
    <dbReference type="NCBI Taxonomy" id="38457"/>
    <lineage>
        <taxon>Eukaryota</taxon>
        <taxon>Fungi</taxon>
        <taxon>Dikarya</taxon>
        <taxon>Ascomycota</taxon>
        <taxon>Pezizomycotina</taxon>
        <taxon>Leotiomycetes</taxon>
        <taxon>Helotiales</taxon>
        <taxon>Sclerotiniaceae</taxon>
        <taxon>Monilinia</taxon>
    </lineage>
</organism>